<feature type="domain" description="Carboxymuconolactone decarboxylase-like" evidence="1">
    <location>
        <begin position="21"/>
        <end position="106"/>
    </location>
</feature>
<dbReference type="RefSeq" id="WP_330797929.1">
    <property type="nucleotide sequence ID" value="NZ_JAZEWV010000021.1"/>
</dbReference>
<name>A0ABU7PHK9_9ACTN</name>
<dbReference type="EMBL" id="JAZEWV010000021">
    <property type="protein sequence ID" value="MEE4544804.1"/>
    <property type="molecule type" value="Genomic_DNA"/>
</dbReference>
<evidence type="ECO:0000313" key="2">
    <source>
        <dbReference type="EMBL" id="MEE4544804.1"/>
    </source>
</evidence>
<comment type="caution">
    <text evidence="2">The sequence shown here is derived from an EMBL/GenBank/DDBJ whole genome shotgun (WGS) entry which is preliminary data.</text>
</comment>
<evidence type="ECO:0000313" key="3">
    <source>
        <dbReference type="Proteomes" id="UP001344658"/>
    </source>
</evidence>
<dbReference type="Pfam" id="PF02627">
    <property type="entry name" value="CMD"/>
    <property type="match status" value="1"/>
</dbReference>
<reference evidence="2 3" key="1">
    <citation type="submission" date="2023-12" db="EMBL/GenBank/DDBJ databases">
        <title>Streptomyces sp. V4-01.</title>
        <authorList>
            <person name="Somphong A."/>
            <person name="Phongsopitanun W."/>
        </authorList>
    </citation>
    <scope>NUCLEOTIDE SEQUENCE [LARGE SCALE GENOMIC DNA]</scope>
    <source>
        <strain evidence="2 3">V4-01</strain>
    </source>
</reference>
<dbReference type="InterPro" id="IPR029032">
    <property type="entry name" value="AhpD-like"/>
</dbReference>
<accession>A0ABU7PHK9</accession>
<sequence length="180" mass="19165">MPHIQIDNDLPGIGGLLRQRPDTGGLINTMADALLRGPMSLTPGERELIAAYTSERNETPFCAGSHSAFAAAQLEGGKELVQAVLIDPESAPLTPRIRALIRIAAEVQEPVHVLADETIAAAREAGADDAQIHDTVLVASAFCMINRYVTCLGTDLPESPAYYEEAARRIIGEGYAATLT</sequence>
<dbReference type="PANTHER" id="PTHR35446:SF2">
    <property type="entry name" value="CARBOXYMUCONOLACTONE DECARBOXYLASE-LIKE DOMAIN-CONTAINING PROTEIN"/>
    <property type="match status" value="1"/>
</dbReference>
<keyword evidence="3" id="KW-1185">Reference proteome</keyword>
<proteinExistence type="predicted"/>
<organism evidence="2 3">
    <name type="scientific">Actinacidiphila polyblastidii</name>
    <dbReference type="NCBI Taxonomy" id="3110430"/>
    <lineage>
        <taxon>Bacteria</taxon>
        <taxon>Bacillati</taxon>
        <taxon>Actinomycetota</taxon>
        <taxon>Actinomycetes</taxon>
        <taxon>Kitasatosporales</taxon>
        <taxon>Streptomycetaceae</taxon>
        <taxon>Actinacidiphila</taxon>
    </lineage>
</organism>
<dbReference type="Gene3D" id="1.20.1290.10">
    <property type="entry name" value="AhpD-like"/>
    <property type="match status" value="1"/>
</dbReference>
<protein>
    <submittedName>
        <fullName evidence="2">Carboxymuconolactone decarboxylase family protein</fullName>
    </submittedName>
</protein>
<evidence type="ECO:0000259" key="1">
    <source>
        <dbReference type="Pfam" id="PF02627"/>
    </source>
</evidence>
<gene>
    <name evidence="2" type="ORF">V2S66_22900</name>
</gene>
<dbReference type="PANTHER" id="PTHR35446">
    <property type="entry name" value="SI:CH211-175M2.5"/>
    <property type="match status" value="1"/>
</dbReference>
<dbReference type="SUPFAM" id="SSF69118">
    <property type="entry name" value="AhpD-like"/>
    <property type="match status" value="1"/>
</dbReference>
<dbReference type="InterPro" id="IPR003779">
    <property type="entry name" value="CMD-like"/>
</dbReference>
<dbReference type="Proteomes" id="UP001344658">
    <property type="component" value="Unassembled WGS sequence"/>
</dbReference>